<sequence>MDEVMTNYINAIASGQNSQANCHHLITLSYPDDNLLRDGEVLSVPLIFTAAKRYEPSPLTKDAAVTANAFRDSLEETRFYLLSSARLGGELRDFKDCRRPVRGNIDHLQEDVKNFLPWSGCTSINFITVDKKGSLGETVGYIRILRKTILLTTDGRTKEYERLYLAKLQDWDAFRPTQDFISQMEQLMMGYSDRAVLHIDAALRCQGRPPCEPAKWKKPRKPQYGAVIGAVANGVDFVDLEADGKTCPLCCCSFDEPQHDAVALHCNEKHLLCRHCLVRCCQTEANKTRCPFCRSPVFTDEETLEWLKTGALGKSYDADPQYDEWENHERSIADLDKQHADSSPALLKINSRLLKDTWNVLLKWEEAEPTQSTPRHLNPACAAGGTVVTKAFETMVDQLHGMEFHTDLVFEHLMTGLRSAIEGPSAGGLSLIPGYEACIRRRVSRTLQFARVRGCECTQRRYHYHGLRKYYNKDFFGEGFCRPQ</sequence>
<protein>
    <recommendedName>
        <fullName evidence="2">RING-type domain-containing protein</fullName>
    </recommendedName>
</protein>
<dbReference type="PROSITE" id="PS50089">
    <property type="entry name" value="ZF_RING_2"/>
    <property type="match status" value="1"/>
</dbReference>
<dbReference type="GO" id="GO:0008270">
    <property type="term" value="F:zinc ion binding"/>
    <property type="evidence" value="ECO:0007669"/>
    <property type="project" value="UniProtKB-KW"/>
</dbReference>
<dbReference type="EMBL" id="RIBY02000002">
    <property type="protein sequence ID" value="KAH9845735.1"/>
    <property type="molecule type" value="Genomic_DNA"/>
</dbReference>
<reference evidence="3 4" key="2">
    <citation type="journal article" date="2021" name="Curr. Genet.">
        <title>Genetic response to nitrogen starvation in the aggressive Eucalyptus foliar pathogen Teratosphaeria destructans.</title>
        <authorList>
            <person name="Havenga M."/>
            <person name="Wingfield B.D."/>
            <person name="Wingfield M.J."/>
            <person name="Dreyer L.L."/>
            <person name="Roets F."/>
            <person name="Aylward J."/>
        </authorList>
    </citation>
    <scope>NUCLEOTIDE SEQUENCE [LARGE SCALE GENOMIC DNA]</scope>
    <source>
        <strain evidence="3">CMW44962</strain>
    </source>
</reference>
<keyword evidence="4" id="KW-1185">Reference proteome</keyword>
<organism evidence="3 4">
    <name type="scientific">Teratosphaeria destructans</name>
    <dbReference type="NCBI Taxonomy" id="418781"/>
    <lineage>
        <taxon>Eukaryota</taxon>
        <taxon>Fungi</taxon>
        <taxon>Dikarya</taxon>
        <taxon>Ascomycota</taxon>
        <taxon>Pezizomycotina</taxon>
        <taxon>Dothideomycetes</taxon>
        <taxon>Dothideomycetidae</taxon>
        <taxon>Mycosphaerellales</taxon>
        <taxon>Teratosphaeriaceae</taxon>
        <taxon>Teratosphaeria</taxon>
    </lineage>
</organism>
<dbReference type="OrthoDB" id="3824970at2759"/>
<dbReference type="AlphaFoldDB" id="A0A9W7W863"/>
<comment type="caution">
    <text evidence="3">The sequence shown here is derived from an EMBL/GenBank/DDBJ whole genome shotgun (WGS) entry which is preliminary data.</text>
</comment>
<evidence type="ECO:0000259" key="2">
    <source>
        <dbReference type="PROSITE" id="PS50089"/>
    </source>
</evidence>
<evidence type="ECO:0000313" key="3">
    <source>
        <dbReference type="EMBL" id="KAH9845735.1"/>
    </source>
</evidence>
<reference evidence="3 4" key="1">
    <citation type="journal article" date="2018" name="IMA Fungus">
        <title>IMA Genome-F 10: Nine draft genome sequences of Claviceps purpurea s.lat., including C. arundinis, C. humidiphila, and C. cf. spartinae, pseudomolecules for the pitch canker pathogen Fusarium circinatum, draft genome of Davidsoniella eucalypti, Grosmannia galeiformis, Quambalaria eucalypti, and Teratosphaeria destructans.</title>
        <authorList>
            <person name="Wingfield B.D."/>
            <person name="Liu M."/>
            <person name="Nguyen H.D."/>
            <person name="Lane F.A."/>
            <person name="Morgan S.W."/>
            <person name="De Vos L."/>
            <person name="Wilken P.M."/>
            <person name="Duong T.A."/>
            <person name="Aylward J."/>
            <person name="Coetzee M.P."/>
            <person name="Dadej K."/>
            <person name="De Beer Z.W."/>
            <person name="Findlay W."/>
            <person name="Havenga M."/>
            <person name="Kolarik M."/>
            <person name="Menzies J.G."/>
            <person name="Naidoo K."/>
            <person name="Pochopski O."/>
            <person name="Shoukouhi P."/>
            <person name="Santana Q.C."/>
            <person name="Seifert K.A."/>
            <person name="Soal N."/>
            <person name="Steenkamp E.T."/>
            <person name="Tatham C.T."/>
            <person name="van der Nest M.A."/>
            <person name="Wingfield M.J."/>
        </authorList>
    </citation>
    <scope>NUCLEOTIDE SEQUENCE [LARGE SCALE GENOMIC DNA]</scope>
    <source>
        <strain evidence="3">CMW44962</strain>
    </source>
</reference>
<feature type="domain" description="RING-type" evidence="2">
    <location>
        <begin position="247"/>
        <end position="294"/>
    </location>
</feature>
<accession>A0A9W7W863</accession>
<keyword evidence="1" id="KW-0479">Metal-binding</keyword>
<name>A0A9W7W863_9PEZI</name>
<keyword evidence="1" id="KW-0863">Zinc-finger</keyword>
<evidence type="ECO:0000313" key="4">
    <source>
        <dbReference type="Proteomes" id="UP001138500"/>
    </source>
</evidence>
<evidence type="ECO:0000256" key="1">
    <source>
        <dbReference type="PROSITE-ProRule" id="PRU00175"/>
    </source>
</evidence>
<dbReference type="InterPro" id="IPR013083">
    <property type="entry name" value="Znf_RING/FYVE/PHD"/>
</dbReference>
<gene>
    <name evidence="3" type="ORF">Tdes44962_MAKER01166</name>
</gene>
<keyword evidence="1" id="KW-0862">Zinc</keyword>
<dbReference type="InterPro" id="IPR001841">
    <property type="entry name" value="Znf_RING"/>
</dbReference>
<dbReference type="Proteomes" id="UP001138500">
    <property type="component" value="Unassembled WGS sequence"/>
</dbReference>
<dbReference type="Gene3D" id="3.30.40.10">
    <property type="entry name" value="Zinc/RING finger domain, C3HC4 (zinc finger)"/>
    <property type="match status" value="1"/>
</dbReference>
<dbReference type="SUPFAM" id="SSF57850">
    <property type="entry name" value="RING/U-box"/>
    <property type="match status" value="1"/>
</dbReference>
<proteinExistence type="predicted"/>